<keyword evidence="2" id="KW-1185">Reference proteome</keyword>
<protein>
    <submittedName>
        <fullName evidence="1">Uncharacterized protein</fullName>
    </submittedName>
</protein>
<dbReference type="Proteomes" id="UP001157502">
    <property type="component" value="Chromosome 30"/>
</dbReference>
<sequence>MCDQGTPTSQPDGNHKVRELSQMCRAAAGDSRDTIRARRITAGLFEVSLWFRERRVEMCCAGNGRTRNLHCYALMNVPLRNLGIRDLIPGGFEGDAASTSVSWSTGT</sequence>
<name>A0ACC2FCY8_DALPE</name>
<evidence type="ECO:0000313" key="1">
    <source>
        <dbReference type="EMBL" id="KAJ7989187.1"/>
    </source>
</evidence>
<organism evidence="1 2">
    <name type="scientific">Dallia pectoralis</name>
    <name type="common">Alaska blackfish</name>
    <dbReference type="NCBI Taxonomy" id="75939"/>
    <lineage>
        <taxon>Eukaryota</taxon>
        <taxon>Metazoa</taxon>
        <taxon>Chordata</taxon>
        <taxon>Craniata</taxon>
        <taxon>Vertebrata</taxon>
        <taxon>Euteleostomi</taxon>
        <taxon>Actinopterygii</taxon>
        <taxon>Neopterygii</taxon>
        <taxon>Teleostei</taxon>
        <taxon>Protacanthopterygii</taxon>
        <taxon>Esociformes</taxon>
        <taxon>Umbridae</taxon>
        <taxon>Dallia</taxon>
    </lineage>
</organism>
<gene>
    <name evidence="1" type="ORF">DPEC_G00316910</name>
</gene>
<comment type="caution">
    <text evidence="1">The sequence shown here is derived from an EMBL/GenBank/DDBJ whole genome shotgun (WGS) entry which is preliminary data.</text>
</comment>
<dbReference type="EMBL" id="CM055757">
    <property type="protein sequence ID" value="KAJ7989187.1"/>
    <property type="molecule type" value="Genomic_DNA"/>
</dbReference>
<evidence type="ECO:0000313" key="2">
    <source>
        <dbReference type="Proteomes" id="UP001157502"/>
    </source>
</evidence>
<reference evidence="1" key="1">
    <citation type="submission" date="2021-05" db="EMBL/GenBank/DDBJ databases">
        <authorList>
            <person name="Pan Q."/>
            <person name="Jouanno E."/>
            <person name="Zahm M."/>
            <person name="Klopp C."/>
            <person name="Cabau C."/>
            <person name="Louis A."/>
            <person name="Berthelot C."/>
            <person name="Parey E."/>
            <person name="Roest Crollius H."/>
            <person name="Montfort J."/>
            <person name="Robinson-Rechavi M."/>
            <person name="Bouchez O."/>
            <person name="Lampietro C."/>
            <person name="Lopez Roques C."/>
            <person name="Donnadieu C."/>
            <person name="Postlethwait J."/>
            <person name="Bobe J."/>
            <person name="Dillon D."/>
            <person name="Chandos A."/>
            <person name="von Hippel F."/>
            <person name="Guiguen Y."/>
        </authorList>
    </citation>
    <scope>NUCLEOTIDE SEQUENCE</scope>
    <source>
        <strain evidence="1">YG-Jan2019</strain>
    </source>
</reference>
<proteinExistence type="predicted"/>
<accession>A0ACC2FCY8</accession>